<feature type="region of interest" description="Disordered" evidence="1">
    <location>
        <begin position="225"/>
        <end position="245"/>
    </location>
</feature>
<gene>
    <name evidence="3" type="ORF">I7730_20395</name>
</gene>
<protein>
    <submittedName>
        <fullName evidence="3">Uncharacterized protein</fullName>
    </submittedName>
</protein>
<comment type="caution">
    <text evidence="3">The sequence shown here is derived from an EMBL/GenBank/DDBJ whole genome shotgun (WGS) entry which is preliminary data.</text>
</comment>
<sequence>MKNFLYLSISVALLSGGVAHASEPLSEGRPENMHPTLVLNPDAGGDISFKVSDQIAAEDLYWAQMAEMEENKKKALTLMRSNKSLARSVDNTGESEAETANKEPKYKTMEEFLGSMGMTDSRGIGFGEDAANQENIISLSGSNSLATVPSIMTSQELQAMNGATQEAPQTQSTAGVPTILAMGGASPDAVKGGEFEKDIKRIEANQEKFFNDMADFINKTVTEMKETQMASSQQEPEPDVTPEETGEFQYEGIVNSYKIVDGSILKSTPKGVEAEFKLRDTINIAQKSVRKWIGVNDRNIVLKPETGMEYELNVMSVSSRELVLNDLDGREYVITR</sequence>
<reference evidence="3" key="1">
    <citation type="journal article" date="2018" name="Genome Biol.">
        <title>SKESA: strategic k-mer extension for scrupulous assemblies.</title>
        <authorList>
            <person name="Souvorov A."/>
            <person name="Agarwala R."/>
            <person name="Lipman D.J."/>
        </authorList>
    </citation>
    <scope>NUCLEOTIDE SEQUENCE</scope>
    <source>
        <strain evidence="3">BCW_3452</strain>
    </source>
</reference>
<organism evidence="3">
    <name type="scientific">Vibrio vulnificus</name>
    <dbReference type="NCBI Taxonomy" id="672"/>
    <lineage>
        <taxon>Bacteria</taxon>
        <taxon>Pseudomonadati</taxon>
        <taxon>Pseudomonadota</taxon>
        <taxon>Gammaproteobacteria</taxon>
        <taxon>Vibrionales</taxon>
        <taxon>Vibrionaceae</taxon>
        <taxon>Vibrio</taxon>
    </lineage>
</organism>
<keyword evidence="2" id="KW-0732">Signal</keyword>
<name>A0A8H9TH71_VIBVL</name>
<feature type="signal peptide" evidence="2">
    <location>
        <begin position="1"/>
        <end position="21"/>
    </location>
</feature>
<dbReference type="EMBL" id="DACRBY010000032">
    <property type="protein sequence ID" value="HAS8542152.1"/>
    <property type="molecule type" value="Genomic_DNA"/>
</dbReference>
<evidence type="ECO:0000256" key="1">
    <source>
        <dbReference type="SAM" id="MobiDB-lite"/>
    </source>
</evidence>
<feature type="chain" id="PRO_5034804259" evidence="2">
    <location>
        <begin position="22"/>
        <end position="336"/>
    </location>
</feature>
<feature type="compositionally biased region" description="Acidic residues" evidence="1">
    <location>
        <begin position="236"/>
        <end position="245"/>
    </location>
</feature>
<accession>A0A8H9TH71</accession>
<evidence type="ECO:0000313" key="3">
    <source>
        <dbReference type="EMBL" id="HAS8542152.1"/>
    </source>
</evidence>
<proteinExistence type="predicted"/>
<reference evidence="3" key="2">
    <citation type="submission" date="2019-01" db="EMBL/GenBank/DDBJ databases">
        <authorList>
            <consortium name="NCBI Pathogen Detection Project"/>
        </authorList>
    </citation>
    <scope>NUCLEOTIDE SEQUENCE</scope>
    <source>
        <strain evidence="3">BCW_3452</strain>
    </source>
</reference>
<evidence type="ECO:0000256" key="2">
    <source>
        <dbReference type="SAM" id="SignalP"/>
    </source>
</evidence>
<dbReference type="Proteomes" id="UP000863257">
    <property type="component" value="Unassembled WGS sequence"/>
</dbReference>
<dbReference type="AlphaFoldDB" id="A0A8H9TH71"/>